<keyword evidence="4 7" id="KW-0547">Nucleotide-binding</keyword>
<name>A0ABU2A1G2_9CORY</name>
<accession>A0ABU2A1G2</accession>
<evidence type="ECO:0000256" key="6">
    <source>
        <dbReference type="ARBA" id="ARBA00048539"/>
    </source>
</evidence>
<feature type="domain" description="tRNA(Ile)-lysidine synthase substrate-binding" evidence="9">
    <location>
        <begin position="233"/>
        <end position="300"/>
    </location>
</feature>
<sequence>MPDYPMLDYPRVSPHLLACRQAVRGLPACVIGVSGGPDSLALAAACAIEGVDARALIVDHRLQEGSDRVAARAADQVRAMGLPAEVAVVDVPAGGDGTEAEARRVRYEALFRAAAARPVVVAHTRDDQAETLLLGALRGLPTGMSDRPGLLRPFLRVRRADTVGACEELGLQPWSDPHNEDPAFRRVAVRTRVLPLLAEITGADPVEALALAAERIAADDGYLTALAGEPTEDCAELAAQAEPLRRRRIVAWLTGQGLAVNRAVLAGVDKLCTDWRGQGGVAVGQRDGRRLAVHRVGGKLALIPET</sequence>
<dbReference type="SUPFAM" id="SSF52402">
    <property type="entry name" value="Adenine nucleotide alpha hydrolases-like"/>
    <property type="match status" value="1"/>
</dbReference>
<dbReference type="Pfam" id="PF01171">
    <property type="entry name" value="ATP_bind_3"/>
    <property type="match status" value="1"/>
</dbReference>
<evidence type="ECO:0000313" key="11">
    <source>
        <dbReference type="Proteomes" id="UP001180840"/>
    </source>
</evidence>
<protein>
    <recommendedName>
        <fullName evidence="7">tRNA(Ile)-lysidine synthase</fullName>
        <ecNumber evidence="7">6.3.4.19</ecNumber>
    </recommendedName>
    <alternativeName>
        <fullName evidence="7">tRNA(Ile)-2-lysyl-cytidine synthase</fullName>
    </alternativeName>
    <alternativeName>
        <fullName evidence="7">tRNA(Ile)-lysidine synthetase</fullName>
    </alternativeName>
</protein>
<dbReference type="RefSeq" id="WP_290195869.1">
    <property type="nucleotide sequence ID" value="NZ_CP047654.1"/>
</dbReference>
<evidence type="ECO:0000256" key="5">
    <source>
        <dbReference type="ARBA" id="ARBA00022840"/>
    </source>
</evidence>
<evidence type="ECO:0000259" key="9">
    <source>
        <dbReference type="Pfam" id="PF09179"/>
    </source>
</evidence>
<keyword evidence="2 7" id="KW-0436">Ligase</keyword>
<proteinExistence type="inferred from homology"/>
<reference evidence="10" key="1">
    <citation type="submission" date="2023-07" db="EMBL/GenBank/DDBJ databases">
        <title>Sequencing the genomes of 1000 actinobacteria strains.</title>
        <authorList>
            <person name="Klenk H.-P."/>
        </authorList>
    </citation>
    <scope>NUCLEOTIDE SEQUENCE</scope>
    <source>
        <strain evidence="10">DSM 107476</strain>
    </source>
</reference>
<evidence type="ECO:0000259" key="8">
    <source>
        <dbReference type="Pfam" id="PF01171"/>
    </source>
</evidence>
<feature type="domain" description="tRNA(Ile)-lysidine/2-thiocytidine synthase N-terminal" evidence="8">
    <location>
        <begin position="29"/>
        <end position="191"/>
    </location>
</feature>
<dbReference type="Proteomes" id="UP001180840">
    <property type="component" value="Unassembled WGS sequence"/>
</dbReference>
<dbReference type="Pfam" id="PF09179">
    <property type="entry name" value="TilS"/>
    <property type="match status" value="1"/>
</dbReference>
<keyword evidence="1 7" id="KW-0963">Cytoplasm</keyword>
<dbReference type="Gene3D" id="3.40.50.620">
    <property type="entry name" value="HUPs"/>
    <property type="match status" value="1"/>
</dbReference>
<dbReference type="EMBL" id="JAVDXZ010000001">
    <property type="protein sequence ID" value="MDR7330312.1"/>
    <property type="molecule type" value="Genomic_DNA"/>
</dbReference>
<dbReference type="PANTHER" id="PTHR43033:SF1">
    <property type="entry name" value="TRNA(ILE)-LYSIDINE SYNTHASE-RELATED"/>
    <property type="match status" value="1"/>
</dbReference>
<dbReference type="InterPro" id="IPR012094">
    <property type="entry name" value="tRNA_Ile_lys_synt"/>
</dbReference>
<comment type="domain">
    <text evidence="7">The N-terminal region contains the highly conserved SGGXDS motif, predicted to be a P-loop motif involved in ATP binding.</text>
</comment>
<comment type="caution">
    <text evidence="10">The sequence shown here is derived from an EMBL/GenBank/DDBJ whole genome shotgun (WGS) entry which is preliminary data.</text>
</comment>
<keyword evidence="11" id="KW-1185">Reference proteome</keyword>
<dbReference type="EC" id="6.3.4.19" evidence="7"/>
<dbReference type="InterPro" id="IPR015262">
    <property type="entry name" value="tRNA_Ile_lys_synt_subst-bd"/>
</dbReference>
<dbReference type="CDD" id="cd01992">
    <property type="entry name" value="TilS_N"/>
    <property type="match status" value="1"/>
</dbReference>
<comment type="subcellular location">
    <subcellularLocation>
        <location evidence="7">Cytoplasm</location>
    </subcellularLocation>
</comment>
<evidence type="ECO:0000256" key="1">
    <source>
        <dbReference type="ARBA" id="ARBA00022490"/>
    </source>
</evidence>
<dbReference type="InterPro" id="IPR014729">
    <property type="entry name" value="Rossmann-like_a/b/a_fold"/>
</dbReference>
<comment type="function">
    <text evidence="7">Ligates lysine onto the cytidine present at position 34 of the AUA codon-specific tRNA(Ile) that contains the anticodon CAU, in an ATP-dependent manner. Cytidine is converted to lysidine, thus changing the amino acid specificity of the tRNA from methionine to isoleucine.</text>
</comment>
<keyword evidence="5 7" id="KW-0067">ATP-binding</keyword>
<evidence type="ECO:0000256" key="7">
    <source>
        <dbReference type="HAMAP-Rule" id="MF_01161"/>
    </source>
</evidence>
<evidence type="ECO:0000256" key="3">
    <source>
        <dbReference type="ARBA" id="ARBA00022694"/>
    </source>
</evidence>
<evidence type="ECO:0000256" key="4">
    <source>
        <dbReference type="ARBA" id="ARBA00022741"/>
    </source>
</evidence>
<evidence type="ECO:0000256" key="2">
    <source>
        <dbReference type="ARBA" id="ARBA00022598"/>
    </source>
</evidence>
<dbReference type="HAMAP" id="MF_01161">
    <property type="entry name" value="tRNA_Ile_lys_synt"/>
    <property type="match status" value="1"/>
</dbReference>
<dbReference type="PANTHER" id="PTHR43033">
    <property type="entry name" value="TRNA(ILE)-LYSIDINE SYNTHASE-RELATED"/>
    <property type="match status" value="1"/>
</dbReference>
<organism evidence="10 11">
    <name type="scientific">Corynebacterium guangdongense</name>
    <dbReference type="NCBI Taxonomy" id="1783348"/>
    <lineage>
        <taxon>Bacteria</taxon>
        <taxon>Bacillati</taxon>
        <taxon>Actinomycetota</taxon>
        <taxon>Actinomycetes</taxon>
        <taxon>Mycobacteriales</taxon>
        <taxon>Corynebacteriaceae</taxon>
        <taxon>Corynebacterium</taxon>
    </lineage>
</organism>
<keyword evidence="3 7" id="KW-0819">tRNA processing</keyword>
<dbReference type="NCBIfam" id="TIGR02432">
    <property type="entry name" value="lysidine_TilS_N"/>
    <property type="match status" value="1"/>
</dbReference>
<gene>
    <name evidence="7" type="primary">tilS</name>
    <name evidence="10" type="ORF">J2S39_001988</name>
</gene>
<evidence type="ECO:0000313" key="10">
    <source>
        <dbReference type="EMBL" id="MDR7330312.1"/>
    </source>
</evidence>
<dbReference type="InterPro" id="IPR012795">
    <property type="entry name" value="tRNA_Ile_lys_synt_N"/>
</dbReference>
<comment type="similarity">
    <text evidence="7">Belongs to the tRNA(Ile)-lysidine synthase family.</text>
</comment>
<comment type="catalytic activity">
    <reaction evidence="6 7">
        <text>cytidine(34) in tRNA(Ile2) + L-lysine + ATP = lysidine(34) in tRNA(Ile2) + AMP + diphosphate + H(+)</text>
        <dbReference type="Rhea" id="RHEA:43744"/>
        <dbReference type="Rhea" id="RHEA-COMP:10625"/>
        <dbReference type="Rhea" id="RHEA-COMP:10670"/>
        <dbReference type="ChEBI" id="CHEBI:15378"/>
        <dbReference type="ChEBI" id="CHEBI:30616"/>
        <dbReference type="ChEBI" id="CHEBI:32551"/>
        <dbReference type="ChEBI" id="CHEBI:33019"/>
        <dbReference type="ChEBI" id="CHEBI:82748"/>
        <dbReference type="ChEBI" id="CHEBI:83665"/>
        <dbReference type="ChEBI" id="CHEBI:456215"/>
        <dbReference type="EC" id="6.3.4.19"/>
    </reaction>
</comment>
<feature type="binding site" evidence="7">
    <location>
        <begin position="34"/>
        <end position="39"/>
    </location>
    <ligand>
        <name>ATP</name>
        <dbReference type="ChEBI" id="CHEBI:30616"/>
    </ligand>
</feature>
<dbReference type="InterPro" id="IPR011063">
    <property type="entry name" value="TilS/TtcA_N"/>
</dbReference>
<dbReference type="GO" id="GO:0032267">
    <property type="term" value="F:tRNA(Ile)-lysidine synthase activity"/>
    <property type="evidence" value="ECO:0007669"/>
    <property type="project" value="UniProtKB-EC"/>
</dbReference>